<protein>
    <recommendedName>
        <fullName evidence="6">Histone deacetylase domain-containing protein</fullName>
    </recommendedName>
</protein>
<dbReference type="Gene3D" id="3.40.800.20">
    <property type="entry name" value="Histone deacetylase domain"/>
    <property type="match status" value="1"/>
</dbReference>
<evidence type="ECO:0000256" key="1">
    <source>
        <dbReference type="ARBA" id="ARBA00001947"/>
    </source>
</evidence>
<dbReference type="PRINTS" id="PR01270">
    <property type="entry name" value="HDASUPER"/>
</dbReference>
<dbReference type="InterPro" id="IPR023801">
    <property type="entry name" value="His_deacetylse_dom"/>
</dbReference>
<dbReference type="AlphaFoldDB" id="A0A8H7ELS3"/>
<keyword evidence="3" id="KW-0479">Metal-binding</keyword>
<gene>
    <name evidence="7" type="ORF">EC973_002344</name>
</gene>
<dbReference type="Pfam" id="PF00850">
    <property type="entry name" value="Hist_deacetyl"/>
    <property type="match status" value="1"/>
</dbReference>
<dbReference type="EMBL" id="JABAYA010000163">
    <property type="protein sequence ID" value="KAF7723114.1"/>
    <property type="molecule type" value="Genomic_DNA"/>
</dbReference>
<dbReference type="PANTHER" id="PTHR10625:SF17">
    <property type="entry name" value="HISTONE DEACETYLASE 8"/>
    <property type="match status" value="1"/>
</dbReference>
<organism evidence="7 8">
    <name type="scientific">Apophysomyces ossiformis</name>
    <dbReference type="NCBI Taxonomy" id="679940"/>
    <lineage>
        <taxon>Eukaryota</taxon>
        <taxon>Fungi</taxon>
        <taxon>Fungi incertae sedis</taxon>
        <taxon>Mucoromycota</taxon>
        <taxon>Mucoromycotina</taxon>
        <taxon>Mucoromycetes</taxon>
        <taxon>Mucorales</taxon>
        <taxon>Mucorineae</taxon>
        <taxon>Mucoraceae</taxon>
        <taxon>Apophysomyces</taxon>
    </lineage>
</organism>
<accession>A0A8H7ELS3</accession>
<comment type="cofactor">
    <cofactor evidence="1">
        <name>Zn(2+)</name>
        <dbReference type="ChEBI" id="CHEBI:29105"/>
    </cofactor>
</comment>
<sequence>MVLVPTMEVIYSDVCLLHNPPTQIRNGTATVHPECPDRLRSIKKYIDEHAEFSVLSSRDYTLIPILAVHQPDFLDFLQTIYKQWVDEGLSEDAVMGEVFAHPTLIQHLGNQWQKNAQTSASARFGQYVFDMSVLIMKDTWTSTYESAQIVLTGAHQLLRQVESNKQQPASVYAVCRPPGHHAAGNMAGGFCFINNVAVAARFLQNYTLQDMDRFIEKGELSASQNDKKKVLIVDIDYHHGNGTQTIFYDDASVFYISLHCSPDYPYFTGSAAEIGIGPGEGYNINIPLPKTTTDAEYLNALSGVLNRSDVVKFGAEYVICSLGLDTWHEDPIAGMKLEDLATYHQMGNLFKTSESCKGRPVLFVQEGGYAVSKLGELVGKVLTGYLS</sequence>
<dbReference type="CDD" id="cd10001">
    <property type="entry name" value="HDAC_classII_APAH"/>
    <property type="match status" value="1"/>
</dbReference>
<evidence type="ECO:0000313" key="7">
    <source>
        <dbReference type="EMBL" id="KAF7723114.1"/>
    </source>
</evidence>
<evidence type="ECO:0000313" key="8">
    <source>
        <dbReference type="Proteomes" id="UP000605846"/>
    </source>
</evidence>
<dbReference type="InterPro" id="IPR000286">
    <property type="entry name" value="HDACs"/>
</dbReference>
<dbReference type="GO" id="GO:0046872">
    <property type="term" value="F:metal ion binding"/>
    <property type="evidence" value="ECO:0007669"/>
    <property type="project" value="UniProtKB-KW"/>
</dbReference>
<name>A0A8H7ELS3_9FUNG</name>
<keyword evidence="8" id="KW-1185">Reference proteome</keyword>
<reference evidence="7" key="1">
    <citation type="submission" date="2020-01" db="EMBL/GenBank/DDBJ databases">
        <title>Genome Sequencing of Three Apophysomyces-Like Fungal Strains Confirms a Novel Fungal Genus in the Mucoromycota with divergent Burkholderia-like Endosymbiotic Bacteria.</title>
        <authorList>
            <person name="Stajich J.E."/>
            <person name="Macias A.M."/>
            <person name="Carter-House D."/>
            <person name="Lovett B."/>
            <person name="Kasson L.R."/>
            <person name="Berry K."/>
            <person name="Grigoriev I."/>
            <person name="Chang Y."/>
            <person name="Spatafora J."/>
            <person name="Kasson M.T."/>
        </authorList>
    </citation>
    <scope>NUCLEOTIDE SEQUENCE</scope>
    <source>
        <strain evidence="7">NRRL A-21654</strain>
    </source>
</reference>
<evidence type="ECO:0000256" key="2">
    <source>
        <dbReference type="ARBA" id="ARBA00005947"/>
    </source>
</evidence>
<comment type="caution">
    <text evidence="7">The sequence shown here is derived from an EMBL/GenBank/DDBJ whole genome shotgun (WGS) entry which is preliminary data.</text>
</comment>
<comment type="similarity">
    <text evidence="2">Belongs to the histone deacetylase family.</text>
</comment>
<feature type="domain" description="Histone deacetylase" evidence="6">
    <location>
        <begin position="32"/>
        <end position="383"/>
    </location>
</feature>
<evidence type="ECO:0000256" key="4">
    <source>
        <dbReference type="ARBA" id="ARBA00022801"/>
    </source>
</evidence>
<dbReference type="GO" id="GO:0040029">
    <property type="term" value="P:epigenetic regulation of gene expression"/>
    <property type="evidence" value="ECO:0007669"/>
    <property type="project" value="TreeGrafter"/>
</dbReference>
<dbReference type="Proteomes" id="UP000605846">
    <property type="component" value="Unassembled WGS sequence"/>
</dbReference>
<evidence type="ECO:0000256" key="3">
    <source>
        <dbReference type="ARBA" id="ARBA00022723"/>
    </source>
</evidence>
<dbReference type="OrthoDB" id="424012at2759"/>
<dbReference type="InterPro" id="IPR037138">
    <property type="entry name" value="His_deacetylse_dom_sf"/>
</dbReference>
<keyword evidence="5" id="KW-0862">Zinc</keyword>
<evidence type="ECO:0000256" key="5">
    <source>
        <dbReference type="ARBA" id="ARBA00022833"/>
    </source>
</evidence>
<dbReference type="PANTHER" id="PTHR10625">
    <property type="entry name" value="HISTONE DEACETYLASE HDAC1-RELATED"/>
    <property type="match status" value="1"/>
</dbReference>
<dbReference type="InterPro" id="IPR023696">
    <property type="entry name" value="Ureohydrolase_dom_sf"/>
</dbReference>
<keyword evidence="4" id="KW-0378">Hydrolase</keyword>
<dbReference type="SUPFAM" id="SSF52768">
    <property type="entry name" value="Arginase/deacetylase"/>
    <property type="match status" value="1"/>
</dbReference>
<dbReference type="GO" id="GO:0004407">
    <property type="term" value="F:histone deacetylase activity"/>
    <property type="evidence" value="ECO:0007669"/>
    <property type="project" value="TreeGrafter"/>
</dbReference>
<dbReference type="GO" id="GO:0016787">
    <property type="term" value="F:hydrolase activity"/>
    <property type="evidence" value="ECO:0007669"/>
    <property type="project" value="UniProtKB-KW"/>
</dbReference>
<proteinExistence type="inferred from homology"/>
<evidence type="ECO:0000259" key="6">
    <source>
        <dbReference type="Pfam" id="PF00850"/>
    </source>
</evidence>